<keyword evidence="4 6" id="KW-1133">Transmembrane helix</keyword>
<evidence type="ECO:0000256" key="1">
    <source>
        <dbReference type="ARBA" id="ARBA00004162"/>
    </source>
</evidence>
<keyword evidence="5 6" id="KW-0472">Membrane</keyword>
<comment type="subcellular location">
    <subcellularLocation>
        <location evidence="1">Cell membrane</location>
        <topology evidence="1">Single-pass membrane protein</topology>
    </subcellularLocation>
</comment>
<keyword evidence="3 6" id="KW-0812">Transmembrane</keyword>
<keyword evidence="2" id="KW-1003">Cell membrane</keyword>
<name>A0A1G9H2B6_9BACT</name>
<dbReference type="PANTHER" id="PTHR33885">
    <property type="entry name" value="PHAGE SHOCK PROTEIN C"/>
    <property type="match status" value="1"/>
</dbReference>
<dbReference type="STRING" id="1075417.SAMN05421823_104297"/>
<proteinExistence type="predicted"/>
<evidence type="ECO:0000256" key="4">
    <source>
        <dbReference type="ARBA" id="ARBA00022989"/>
    </source>
</evidence>
<evidence type="ECO:0000256" key="2">
    <source>
        <dbReference type="ARBA" id="ARBA00022475"/>
    </source>
</evidence>
<dbReference type="OrthoDB" id="5772680at2"/>
<dbReference type="InterPro" id="IPR052027">
    <property type="entry name" value="PspC"/>
</dbReference>
<feature type="domain" description="Phage shock protein PspC N-terminal" evidence="7">
    <location>
        <begin position="7"/>
        <end position="64"/>
    </location>
</feature>
<evidence type="ECO:0000259" key="7">
    <source>
        <dbReference type="Pfam" id="PF04024"/>
    </source>
</evidence>
<accession>A0A1G9H2B6</accession>
<gene>
    <name evidence="8" type="ORF">SAMN05421823_104297</name>
</gene>
<dbReference type="GO" id="GO:0005886">
    <property type="term" value="C:plasma membrane"/>
    <property type="evidence" value="ECO:0007669"/>
    <property type="project" value="UniProtKB-SubCell"/>
</dbReference>
<evidence type="ECO:0000256" key="5">
    <source>
        <dbReference type="ARBA" id="ARBA00023136"/>
    </source>
</evidence>
<evidence type="ECO:0000313" key="8">
    <source>
        <dbReference type="EMBL" id="SDL07100.1"/>
    </source>
</evidence>
<sequence length="84" mass="9762">MNAYNTRLFRSRDRMIGGVCGGLANYFGIDPTIFRILFVVVSVASAAFPGTIVYLLLWMVMPEEPYHAPYDSRYESRHDSYRRY</sequence>
<dbReference type="Proteomes" id="UP000198510">
    <property type="component" value="Unassembled WGS sequence"/>
</dbReference>
<dbReference type="RefSeq" id="WP_089682283.1">
    <property type="nucleotide sequence ID" value="NZ_FNFO01000004.1"/>
</dbReference>
<evidence type="ECO:0000256" key="3">
    <source>
        <dbReference type="ARBA" id="ARBA00022692"/>
    </source>
</evidence>
<evidence type="ECO:0000313" key="9">
    <source>
        <dbReference type="Proteomes" id="UP000198510"/>
    </source>
</evidence>
<protein>
    <submittedName>
        <fullName evidence="8">Phage shock protein PspC (Stress-responsive transcriptional regulator)</fullName>
    </submittedName>
</protein>
<reference evidence="8 9" key="1">
    <citation type="submission" date="2016-10" db="EMBL/GenBank/DDBJ databases">
        <authorList>
            <person name="de Groot N.N."/>
        </authorList>
    </citation>
    <scope>NUCLEOTIDE SEQUENCE [LARGE SCALE GENOMIC DNA]</scope>
    <source>
        <strain evidence="8 9">DSM 25186</strain>
    </source>
</reference>
<dbReference type="InterPro" id="IPR007168">
    <property type="entry name" value="Phageshock_PspC_N"/>
</dbReference>
<dbReference type="EMBL" id="FNFO01000004">
    <property type="protein sequence ID" value="SDL07100.1"/>
    <property type="molecule type" value="Genomic_DNA"/>
</dbReference>
<keyword evidence="9" id="KW-1185">Reference proteome</keyword>
<evidence type="ECO:0000256" key="6">
    <source>
        <dbReference type="SAM" id="Phobius"/>
    </source>
</evidence>
<dbReference type="PANTHER" id="PTHR33885:SF3">
    <property type="entry name" value="PHAGE SHOCK PROTEIN C"/>
    <property type="match status" value="1"/>
</dbReference>
<dbReference type="Pfam" id="PF04024">
    <property type="entry name" value="PspC"/>
    <property type="match status" value="1"/>
</dbReference>
<dbReference type="AlphaFoldDB" id="A0A1G9H2B6"/>
<organism evidence="8 9">
    <name type="scientific">Catalinimonas alkaloidigena</name>
    <dbReference type="NCBI Taxonomy" id="1075417"/>
    <lineage>
        <taxon>Bacteria</taxon>
        <taxon>Pseudomonadati</taxon>
        <taxon>Bacteroidota</taxon>
        <taxon>Cytophagia</taxon>
        <taxon>Cytophagales</taxon>
        <taxon>Catalimonadaceae</taxon>
        <taxon>Catalinimonas</taxon>
    </lineage>
</organism>
<feature type="transmembrane region" description="Helical" evidence="6">
    <location>
        <begin position="33"/>
        <end position="57"/>
    </location>
</feature>